<keyword evidence="1" id="KW-1133">Transmembrane helix</keyword>
<reference evidence="2" key="1">
    <citation type="submission" date="2022-02" db="EMBL/GenBank/DDBJ databases">
        <title>Crop Bioprotection Bacillus Genome Sequencing.</title>
        <authorList>
            <person name="Dunlap C."/>
        </authorList>
    </citation>
    <scope>NUCLEOTIDE SEQUENCE</scope>
    <source>
        <strain evidence="2">EC49O2N-C10</strain>
    </source>
</reference>
<evidence type="ECO:0000256" key="1">
    <source>
        <dbReference type="SAM" id="Phobius"/>
    </source>
</evidence>
<organism evidence="2 3">
    <name type="scientific">Bacillus halotolerans</name>
    <dbReference type="NCBI Taxonomy" id="260554"/>
    <lineage>
        <taxon>Bacteria</taxon>
        <taxon>Bacillati</taxon>
        <taxon>Bacillota</taxon>
        <taxon>Bacilli</taxon>
        <taxon>Bacillales</taxon>
        <taxon>Bacillaceae</taxon>
        <taxon>Bacillus</taxon>
    </lineage>
</organism>
<gene>
    <name evidence="2" type="ORF">MOF03_05355</name>
</gene>
<keyword evidence="1" id="KW-0472">Membrane</keyword>
<comment type="caution">
    <text evidence="2">The sequence shown here is derived from an EMBL/GenBank/DDBJ whole genome shotgun (WGS) entry which is preliminary data.</text>
</comment>
<evidence type="ECO:0000313" key="2">
    <source>
        <dbReference type="EMBL" id="MCY9184089.1"/>
    </source>
</evidence>
<evidence type="ECO:0000313" key="3">
    <source>
        <dbReference type="Proteomes" id="UP001073053"/>
    </source>
</evidence>
<dbReference type="EMBL" id="JALAWA010000003">
    <property type="protein sequence ID" value="MCY9184089.1"/>
    <property type="molecule type" value="Genomic_DNA"/>
</dbReference>
<protein>
    <submittedName>
        <fullName evidence="2">Permease</fullName>
    </submittedName>
</protein>
<dbReference type="Proteomes" id="UP001073053">
    <property type="component" value="Unassembled WGS sequence"/>
</dbReference>
<accession>A0A9Q4HTU2</accession>
<feature type="transmembrane region" description="Helical" evidence="1">
    <location>
        <begin position="49"/>
        <end position="76"/>
    </location>
</feature>
<proteinExistence type="predicted"/>
<keyword evidence="1" id="KW-0812">Transmembrane</keyword>
<feature type="transmembrane region" description="Helical" evidence="1">
    <location>
        <begin position="12"/>
        <end position="37"/>
    </location>
</feature>
<dbReference type="AlphaFoldDB" id="A0A9Q4HTU2"/>
<sequence length="93" mass="10024">MGIALSIIGQMFGILTDFFIPGIARFIGVIAGILVLLSLKSRNTEMQAFIVGSSTALGIMGAGILYFPAAMINVLIGFKLNKKLKEENTKEQF</sequence>
<name>A0A9Q4HTU2_9BACI</name>
<dbReference type="RefSeq" id="WP_249746142.1">
    <property type="nucleotide sequence ID" value="NZ_CP070976.1"/>
</dbReference>